<feature type="compositionally biased region" description="Acidic residues" evidence="1">
    <location>
        <begin position="13"/>
        <end position="22"/>
    </location>
</feature>
<keyword evidence="3" id="KW-1185">Reference proteome</keyword>
<feature type="compositionally biased region" description="Basic and acidic residues" evidence="1">
    <location>
        <begin position="491"/>
        <end position="503"/>
    </location>
</feature>
<feature type="region of interest" description="Disordered" evidence="1">
    <location>
        <begin position="244"/>
        <end position="277"/>
    </location>
</feature>
<organism evidence="2 3">
    <name type="scientific">Durusdinium trenchii</name>
    <dbReference type="NCBI Taxonomy" id="1381693"/>
    <lineage>
        <taxon>Eukaryota</taxon>
        <taxon>Sar</taxon>
        <taxon>Alveolata</taxon>
        <taxon>Dinophyceae</taxon>
        <taxon>Suessiales</taxon>
        <taxon>Symbiodiniaceae</taxon>
        <taxon>Durusdinium</taxon>
    </lineage>
</organism>
<feature type="compositionally biased region" description="Basic and acidic residues" evidence="1">
    <location>
        <begin position="511"/>
        <end position="541"/>
    </location>
</feature>
<feature type="compositionally biased region" description="Basic and acidic residues" evidence="1">
    <location>
        <begin position="589"/>
        <end position="619"/>
    </location>
</feature>
<feature type="compositionally biased region" description="Low complexity" evidence="1">
    <location>
        <begin position="567"/>
        <end position="578"/>
    </location>
</feature>
<dbReference type="EMBL" id="CAXAMN010010502">
    <property type="protein sequence ID" value="CAK9031936.1"/>
    <property type="molecule type" value="Genomic_DNA"/>
</dbReference>
<feature type="compositionally biased region" description="Basic and acidic residues" evidence="1">
    <location>
        <begin position="547"/>
        <end position="565"/>
    </location>
</feature>
<sequence>MIKAKGREAALSADDDEDRLEDDLGIGGQWSLEERQQVAARIEASGTPLGLPDVAFDAPSMVQDAYDACIQKSAGIDFMMDAILQAARRMDAENWERFQQIPLLHVHQDDAAVHSNLFAQTEPSWRPLLQRPKKRRQSCEFLHMGTAAMTSGLADFLTKLGWSGVCVGPVKPPPGNEDLLKHVNLDPAAEKDQMQIDALLSETGGLVPRPPTFPLAYVNVVFNVNEEANLLDPNDDDYEEQLEARQRKEEMEQQQQKEKRTSKEQSQQENAPLPAIPPATIAGYGVVGLTRGHRVRRRLQALKNSLAITLGRLAKDGTLVVLWPGLPLHPVLFFIAGSLRPLFQRVHVFSPEGSKTFEVYILAAGYKREKADSKVPGMGGLELRSFFEDTWRCDGLDDVLLWTLAPMAEDEETNVGITGKGLILGYTQLWKTWGTKLTSLALDLGMLLGQDDGMASPTSGKKSTRTKAARAKERAKNRDKKPPEAAPKLPKPKETDVTKKTAPKEQPAADEPDKVSEKPKAEAQEASEKPRADGAEEASEKPDEEAPEKPKDQEASGEPRDEASHSPKAPEAAKGAPEVTVKTAAAVSEQREEKQDEDTRQPDTKGERDRRPSDPDPKGSSRRSKPGGWARRQVPFGAKLHPVEDRLRRWILVIVACSMSLLESDMNCNDISIT</sequence>
<feature type="compositionally biased region" description="Basic and acidic residues" evidence="1">
    <location>
        <begin position="244"/>
        <end position="263"/>
    </location>
</feature>
<dbReference type="Proteomes" id="UP001642484">
    <property type="component" value="Unassembled WGS sequence"/>
</dbReference>
<reference evidence="2 3" key="1">
    <citation type="submission" date="2024-02" db="EMBL/GenBank/DDBJ databases">
        <authorList>
            <person name="Chen Y."/>
            <person name="Shah S."/>
            <person name="Dougan E. K."/>
            <person name="Thang M."/>
            <person name="Chan C."/>
        </authorList>
    </citation>
    <scope>NUCLEOTIDE SEQUENCE [LARGE SCALE GENOMIC DNA]</scope>
</reference>
<protein>
    <submittedName>
        <fullName evidence="2">Uncharacterized protein</fullName>
    </submittedName>
</protein>
<feature type="region of interest" description="Disordered" evidence="1">
    <location>
        <begin position="1"/>
        <end position="22"/>
    </location>
</feature>
<accession>A0ABP0KYE9</accession>
<feature type="region of interest" description="Disordered" evidence="1">
    <location>
        <begin position="454"/>
        <end position="630"/>
    </location>
</feature>
<feature type="compositionally biased region" description="Basic and acidic residues" evidence="1">
    <location>
        <begin position="470"/>
        <end position="483"/>
    </location>
</feature>
<comment type="caution">
    <text evidence="2">The sequence shown here is derived from an EMBL/GenBank/DDBJ whole genome shotgun (WGS) entry which is preliminary data.</text>
</comment>
<evidence type="ECO:0000313" key="2">
    <source>
        <dbReference type="EMBL" id="CAK9031936.1"/>
    </source>
</evidence>
<name>A0ABP0KYE9_9DINO</name>
<evidence type="ECO:0000256" key="1">
    <source>
        <dbReference type="SAM" id="MobiDB-lite"/>
    </source>
</evidence>
<proteinExistence type="predicted"/>
<evidence type="ECO:0000313" key="3">
    <source>
        <dbReference type="Proteomes" id="UP001642484"/>
    </source>
</evidence>
<gene>
    <name evidence="2" type="ORF">CCMP2556_LOCUS18482</name>
</gene>